<feature type="region of interest" description="Disordered" evidence="1">
    <location>
        <begin position="1"/>
        <end position="23"/>
    </location>
</feature>
<organism evidence="3 4">
    <name type="scientific">Mortierella polycephala</name>
    <dbReference type="NCBI Taxonomy" id="41804"/>
    <lineage>
        <taxon>Eukaryota</taxon>
        <taxon>Fungi</taxon>
        <taxon>Fungi incertae sedis</taxon>
        <taxon>Mucoromycota</taxon>
        <taxon>Mortierellomycotina</taxon>
        <taxon>Mortierellomycetes</taxon>
        <taxon>Mortierellales</taxon>
        <taxon>Mortierellaceae</taxon>
        <taxon>Mortierella</taxon>
    </lineage>
</organism>
<dbReference type="SUPFAM" id="SSF52047">
    <property type="entry name" value="RNI-like"/>
    <property type="match status" value="1"/>
</dbReference>
<name>A0A9P6PFP2_9FUNG</name>
<evidence type="ECO:0000259" key="2">
    <source>
        <dbReference type="Pfam" id="PF12937"/>
    </source>
</evidence>
<dbReference type="OrthoDB" id="2389045at2759"/>
<dbReference type="AlphaFoldDB" id="A0A9P6PFP2"/>
<dbReference type="CDD" id="cd09917">
    <property type="entry name" value="F-box_SF"/>
    <property type="match status" value="1"/>
</dbReference>
<dbReference type="PANTHER" id="PTHR38926">
    <property type="entry name" value="F-BOX DOMAIN CONTAINING PROTEIN, EXPRESSED"/>
    <property type="match status" value="1"/>
</dbReference>
<reference evidence="3" key="1">
    <citation type="journal article" date="2020" name="Fungal Divers.">
        <title>Resolving the Mortierellaceae phylogeny through synthesis of multi-gene phylogenetics and phylogenomics.</title>
        <authorList>
            <person name="Vandepol N."/>
            <person name="Liber J."/>
            <person name="Desiro A."/>
            <person name="Na H."/>
            <person name="Kennedy M."/>
            <person name="Barry K."/>
            <person name="Grigoriev I.V."/>
            <person name="Miller A.N."/>
            <person name="O'Donnell K."/>
            <person name="Stajich J.E."/>
            <person name="Bonito G."/>
        </authorList>
    </citation>
    <scope>NUCLEOTIDE SEQUENCE</scope>
    <source>
        <strain evidence="3">KOD948</strain>
    </source>
</reference>
<protein>
    <recommendedName>
        <fullName evidence="2">F-box domain-containing protein</fullName>
    </recommendedName>
</protein>
<keyword evidence="4" id="KW-1185">Reference proteome</keyword>
<evidence type="ECO:0000256" key="1">
    <source>
        <dbReference type="SAM" id="MobiDB-lite"/>
    </source>
</evidence>
<dbReference type="EMBL" id="JAAAJA010001559">
    <property type="protein sequence ID" value="KAG0247164.1"/>
    <property type="molecule type" value="Genomic_DNA"/>
</dbReference>
<comment type="caution">
    <text evidence="3">The sequence shown here is derived from an EMBL/GenBank/DDBJ whole genome shotgun (WGS) entry which is preliminary data.</text>
</comment>
<evidence type="ECO:0000313" key="4">
    <source>
        <dbReference type="Proteomes" id="UP000726737"/>
    </source>
</evidence>
<feature type="domain" description="F-box" evidence="2">
    <location>
        <begin position="30"/>
        <end position="65"/>
    </location>
</feature>
<evidence type="ECO:0000313" key="3">
    <source>
        <dbReference type="EMBL" id="KAG0247164.1"/>
    </source>
</evidence>
<dbReference type="PANTHER" id="PTHR38926:SF5">
    <property type="entry name" value="F-BOX AND LEUCINE-RICH REPEAT PROTEIN 6"/>
    <property type="match status" value="1"/>
</dbReference>
<dbReference type="Gene3D" id="3.80.10.10">
    <property type="entry name" value="Ribonuclease Inhibitor"/>
    <property type="match status" value="1"/>
</dbReference>
<dbReference type="Pfam" id="PF12937">
    <property type="entry name" value="F-box-like"/>
    <property type="match status" value="1"/>
</dbReference>
<proteinExistence type="predicted"/>
<gene>
    <name evidence="3" type="ORF">BG011_001917</name>
</gene>
<dbReference type="Proteomes" id="UP000726737">
    <property type="component" value="Unassembled WGS sequence"/>
</dbReference>
<sequence>MSPAHKILNPTRQHSRDTAPTGPISPLAIPEILEHIFSYCGEITLRSASCVCQQWFIICRGRLVRELTYEDFRRPGNKRLSNVLPKLQGAGRFRWFANESHRGKEKDASKWRMLIAAFQENHERYLQSQGVVVNTDQRWWKKAIRNARDVWRGRRRRHGPLLFDARLQELEISGGIFLETRLTPLLPYLQSLRVLRLRSPKWSSVFMDQLLQSCPELTHLHVEGLFDCNICLPAPWGAFDTTPPRGQRKIATETGQDQGPHSQHSHLKLRSLVLHSLHLEQSSLECLLTVAPHLEELKIVNLNNIIAGSLQASTFCDYERLLRLLVQLNLPIRSFHFSPPMLVKKSTEDKVINTISMFPLQTEFSFWVPHVHSLRMIHLLNSIPNNVTTLELEVRERLPICTYYAMQDSLDAYLSESPQLMHLRAPYFSYFYRYLDIHHRIHPKDTSWTTSQRQVWACRNLRTLCLTISAPEFPFDDQVNTFGRVMFGYITRVCPRLQDLEIRTSSVNLGLNGGLCLLAGLQDLETLRIEVIASCRVVEPWELGWMADPKSSAFQRSKRQRAVYGWDEELELEAQVVEEQAQKRQLQQQQQQQQHCYHHQGDAMIWDFGCDEKLASDLRHLGLLCDVKSMLYYMDTTTEFR</sequence>
<dbReference type="InterPro" id="IPR036047">
    <property type="entry name" value="F-box-like_dom_sf"/>
</dbReference>
<accession>A0A9P6PFP2</accession>
<dbReference type="InterPro" id="IPR032675">
    <property type="entry name" value="LRR_dom_sf"/>
</dbReference>
<dbReference type="SUPFAM" id="SSF81383">
    <property type="entry name" value="F-box domain"/>
    <property type="match status" value="1"/>
</dbReference>
<feature type="non-terminal residue" evidence="3">
    <location>
        <position position="641"/>
    </location>
</feature>
<dbReference type="InterPro" id="IPR001810">
    <property type="entry name" value="F-box_dom"/>
</dbReference>